<dbReference type="Proteomes" id="UP000095286">
    <property type="component" value="Unplaced"/>
</dbReference>
<evidence type="ECO:0000313" key="2">
    <source>
        <dbReference type="WBParaSite" id="RSKR_0000344100.1"/>
    </source>
</evidence>
<name>A0AC35TRK9_9BILA</name>
<dbReference type="WBParaSite" id="RSKR_0000344100.1">
    <property type="protein sequence ID" value="RSKR_0000344100.1"/>
    <property type="gene ID" value="RSKR_0000344100"/>
</dbReference>
<reference evidence="2" key="1">
    <citation type="submission" date="2016-11" db="UniProtKB">
        <authorList>
            <consortium name="WormBaseParasite"/>
        </authorList>
    </citation>
    <scope>IDENTIFICATION</scope>
    <source>
        <strain evidence="2">KR3021</strain>
    </source>
</reference>
<accession>A0AC35TRK9</accession>
<sequence length="406" mass="46025">MWSQLAVNQGEDDFRSLLPLMTKTPAPSSSPKGSYYANPFSTLSATQRRNTFITNRQARLSSNASAKQPLETVLEEEEHAFSYVSEDRDDVFKKHSASTTRKSSLANLNDCFDKRDAFSRNTYSGDSQGSKNEEAFDDSSGSLFPFKHSKPPSLNNHIKQLNARHFFNAEHMPLLASQSTPINRELIYRKYSLNPSLFASQTAGLNLPAPKLSTAATVVRRASLAVRRLSMAIPNLSLEPIPRHSSVLSLGADVLPEYKLQPTRIHHCTIVHYSFFKAFWDWVILLLVIYTAVITPYVAAFLLREFQNVDRSNRSKFTQYLEIIDLIVDIMFIVDIIINFRTTFVNDNDEVVSHPGDIAWHYFKGWFVIDLIAAVPFDLLLSSSNNDMTTLIGLLKTARLLRLEFY</sequence>
<protein>
    <submittedName>
        <fullName evidence="2">Ion_trans domain-containing protein</fullName>
    </submittedName>
</protein>
<organism evidence="1 2">
    <name type="scientific">Rhabditophanes sp. KR3021</name>
    <dbReference type="NCBI Taxonomy" id="114890"/>
    <lineage>
        <taxon>Eukaryota</taxon>
        <taxon>Metazoa</taxon>
        <taxon>Ecdysozoa</taxon>
        <taxon>Nematoda</taxon>
        <taxon>Chromadorea</taxon>
        <taxon>Rhabditida</taxon>
        <taxon>Tylenchina</taxon>
        <taxon>Panagrolaimomorpha</taxon>
        <taxon>Strongyloidoidea</taxon>
        <taxon>Alloionematidae</taxon>
        <taxon>Rhabditophanes</taxon>
    </lineage>
</organism>
<evidence type="ECO:0000313" key="1">
    <source>
        <dbReference type="Proteomes" id="UP000095286"/>
    </source>
</evidence>
<proteinExistence type="predicted"/>